<protein>
    <submittedName>
        <fullName evidence="1">Uncharacterized protein</fullName>
    </submittedName>
</protein>
<organism evidence="1">
    <name type="scientific">marine metagenome</name>
    <dbReference type="NCBI Taxonomy" id="408172"/>
    <lineage>
        <taxon>unclassified sequences</taxon>
        <taxon>metagenomes</taxon>
        <taxon>ecological metagenomes</taxon>
    </lineage>
</organism>
<gene>
    <name evidence="1" type="ORF">METZ01_LOCUS279857</name>
</gene>
<dbReference type="EMBL" id="UINC01082331">
    <property type="protein sequence ID" value="SVC27003.1"/>
    <property type="molecule type" value="Genomic_DNA"/>
</dbReference>
<accession>A0A382KTY7</accession>
<evidence type="ECO:0000313" key="1">
    <source>
        <dbReference type="EMBL" id="SVC27003.1"/>
    </source>
</evidence>
<reference evidence="1" key="1">
    <citation type="submission" date="2018-05" db="EMBL/GenBank/DDBJ databases">
        <authorList>
            <person name="Lanie J.A."/>
            <person name="Ng W.-L."/>
            <person name="Kazmierczak K.M."/>
            <person name="Andrzejewski T.M."/>
            <person name="Davidsen T.M."/>
            <person name="Wayne K.J."/>
            <person name="Tettelin H."/>
            <person name="Glass J.I."/>
            <person name="Rusch D."/>
            <person name="Podicherti R."/>
            <person name="Tsui H.-C.T."/>
            <person name="Winkler M.E."/>
        </authorList>
    </citation>
    <scope>NUCLEOTIDE SEQUENCE</scope>
</reference>
<sequence length="35" mass="3707">ASALLVRTTAAGFDVCQDFLLRSSRLTLIIGVQNG</sequence>
<proteinExistence type="predicted"/>
<dbReference type="AlphaFoldDB" id="A0A382KTY7"/>
<name>A0A382KTY7_9ZZZZ</name>
<feature type="non-terminal residue" evidence="1">
    <location>
        <position position="1"/>
    </location>
</feature>